<dbReference type="SUPFAM" id="SSF51905">
    <property type="entry name" value="FAD/NAD(P)-binding domain"/>
    <property type="match status" value="2"/>
</dbReference>
<dbReference type="InterPro" id="IPR051209">
    <property type="entry name" value="FAD-bind_Monooxygenase_sf"/>
</dbReference>
<accession>A0A1X2EMX2</accession>
<keyword evidence="1" id="KW-0560">Oxidoreductase</keyword>
<protein>
    <submittedName>
        <fullName evidence="1">Cyclohexanone monooxygenase</fullName>
    </submittedName>
</protein>
<dbReference type="Gene3D" id="3.50.50.60">
    <property type="entry name" value="FAD/NAD(P)-binding domain"/>
    <property type="match status" value="2"/>
</dbReference>
<dbReference type="EMBL" id="LQPZ01000013">
    <property type="protein sequence ID" value="ORX06905.1"/>
    <property type="molecule type" value="Genomic_DNA"/>
</dbReference>
<dbReference type="InterPro" id="IPR036188">
    <property type="entry name" value="FAD/NAD-bd_sf"/>
</dbReference>
<name>A0A1X2EMX2_9MYCO</name>
<dbReference type="AlphaFoldDB" id="A0A1X2EMX2"/>
<dbReference type="STRING" id="1798.AWC30_04845"/>
<dbReference type="Pfam" id="PF13738">
    <property type="entry name" value="Pyr_redox_3"/>
    <property type="match status" value="1"/>
</dbReference>
<proteinExistence type="predicted"/>
<gene>
    <name evidence="1" type="ORF">AWC30_04845</name>
</gene>
<reference evidence="1 2" key="1">
    <citation type="submission" date="2016-01" db="EMBL/GenBank/DDBJ databases">
        <title>The new phylogeny of the genus Mycobacterium.</title>
        <authorList>
            <person name="Tarcisio F."/>
            <person name="Conor M."/>
            <person name="Antonella G."/>
            <person name="Elisabetta G."/>
            <person name="Giulia F.S."/>
            <person name="Sara T."/>
            <person name="Anna F."/>
            <person name="Clotilde B."/>
            <person name="Roberto B."/>
            <person name="Veronica D.S."/>
            <person name="Fabio R."/>
            <person name="Monica P."/>
            <person name="Olivier J."/>
            <person name="Enrico T."/>
            <person name="Nicola S."/>
        </authorList>
    </citation>
    <scope>NUCLEOTIDE SEQUENCE [LARGE SCALE GENOMIC DNA]</scope>
    <source>
        <strain evidence="1 2">DSM 44153</strain>
    </source>
</reference>
<dbReference type="PANTHER" id="PTHR42877">
    <property type="entry name" value="L-ORNITHINE N(5)-MONOOXYGENASE-RELATED"/>
    <property type="match status" value="1"/>
</dbReference>
<dbReference type="RefSeq" id="WP_085109018.1">
    <property type="nucleotide sequence ID" value="NZ_JACKSN010000171.1"/>
</dbReference>
<dbReference type="GO" id="GO:0004497">
    <property type="term" value="F:monooxygenase activity"/>
    <property type="evidence" value="ECO:0007669"/>
    <property type="project" value="UniProtKB-KW"/>
</dbReference>
<keyword evidence="2" id="KW-1185">Reference proteome</keyword>
<evidence type="ECO:0000313" key="1">
    <source>
        <dbReference type="EMBL" id="ORX06905.1"/>
    </source>
</evidence>
<comment type="caution">
    <text evidence="1">The sequence shown here is derived from an EMBL/GenBank/DDBJ whole genome shotgun (WGS) entry which is preliminary data.</text>
</comment>
<dbReference type="OrthoDB" id="5168853at2"/>
<sequence length="500" mass="54691">MSRDDAAVPHFRVGIIGAGFGGLGAAIRLKQRGDTDFVVFERLADVGGTWHVNTYPGAQCDIPSALYSFSFAPNPRWSRLYPRQAEIKTYLQDCVRRFGIAAHLRFGHDIAEASWCDTDQRWQLRTTAGQRYTVSILVAAMGPFSQPHTPDIDGLDDFAGPVLHSARWDHGVELAGRRVAVIGTGASGVQIIPQLQPDVRRLVVFQRTPTWIMPHPDRPVGARMQQRFARWPILLRALRELTGLAQEALVPGLVYAPALLKPAAAVGRWQLRRQVADPALRAKLTPRYAFGCKRPTFSNTYFPALAAANTVVETTPIRRVTASGIAIADGRHHDLDAIVLATGFDLVDNEGAARIHGRTGRSLADTWTREGMTAHLGTTVAGFPNFFFILGPNSVVYTSQVVTIEAQVDYLLAALDLMARRGLASVEVRSDVQRRFVADVDSVLAGSVWNTGGCASYYLGPDGRNFTFWPGFVRSFKARMARLGADDFVARVAAGSEVGV</sequence>
<dbReference type="Proteomes" id="UP000193090">
    <property type="component" value="Unassembled WGS sequence"/>
</dbReference>
<evidence type="ECO:0000313" key="2">
    <source>
        <dbReference type="Proteomes" id="UP000193090"/>
    </source>
</evidence>
<keyword evidence="1" id="KW-0503">Monooxygenase</keyword>
<dbReference type="PANTHER" id="PTHR42877:SF4">
    <property type="entry name" value="FAD_NAD(P)-BINDING DOMAIN-CONTAINING PROTEIN-RELATED"/>
    <property type="match status" value="1"/>
</dbReference>
<organism evidence="1 2">
    <name type="scientific">Mycolicibacillus trivialis</name>
    <dbReference type="NCBI Taxonomy" id="1798"/>
    <lineage>
        <taxon>Bacteria</taxon>
        <taxon>Bacillati</taxon>
        <taxon>Actinomycetota</taxon>
        <taxon>Actinomycetes</taxon>
        <taxon>Mycobacteriales</taxon>
        <taxon>Mycobacteriaceae</taxon>
        <taxon>Mycolicibacillus</taxon>
    </lineage>
</organism>